<organism evidence="2 3">
    <name type="scientific">Gallintestinimicrobium propionicum</name>
    <dbReference type="NCBI Taxonomy" id="2981770"/>
    <lineage>
        <taxon>Bacteria</taxon>
        <taxon>Bacillati</taxon>
        <taxon>Bacillota</taxon>
        <taxon>Clostridia</taxon>
        <taxon>Lachnospirales</taxon>
        <taxon>Lachnospiraceae</taxon>
        <taxon>Gallintestinimicrobium</taxon>
    </lineage>
</organism>
<dbReference type="PANTHER" id="PTHR32385:SF15">
    <property type="entry name" value="INOSITOL PHOSPHOCERAMIDE MANNOSYLTRANSFERASE 1"/>
    <property type="match status" value="1"/>
</dbReference>
<keyword evidence="1 2" id="KW-0808">Transferase</keyword>
<sequence length="249" mass="29486">MSIPKKIHYCWFGRNPLPESAKKCIESWKKYCPEYEIIEWNEDNFDLTENRYAREAYEQKKWAFVSDYARLKIVYEQGGIYMDVDVELIKPLDELTELDGYMGFEKEIDGQMWIATGLGFGARAGHPIVGALLKDYEDIPFIKEDGRLDTESCPGRNTRTLRTFGLRLDNTKQEIDGIVFLPTQYLAPVSYFHRKKEITEHTVSIHHYDGSWLNEKEQKSLRLRRLLGNRLYHRLQCLWYKINPRKKHP</sequence>
<dbReference type="Pfam" id="PF04488">
    <property type="entry name" value="Gly_transf_sug"/>
    <property type="match status" value="1"/>
</dbReference>
<dbReference type="InterPro" id="IPR007577">
    <property type="entry name" value="GlycoTrfase_DXD_sugar-bd_CS"/>
</dbReference>
<evidence type="ECO:0000256" key="1">
    <source>
        <dbReference type="ARBA" id="ARBA00022679"/>
    </source>
</evidence>
<dbReference type="Gene3D" id="3.90.550.20">
    <property type="match status" value="1"/>
</dbReference>
<dbReference type="GO" id="GO:0000030">
    <property type="term" value="F:mannosyltransferase activity"/>
    <property type="evidence" value="ECO:0007669"/>
    <property type="project" value="TreeGrafter"/>
</dbReference>
<dbReference type="GO" id="GO:0051999">
    <property type="term" value="P:mannosyl-inositol phosphorylceramide biosynthetic process"/>
    <property type="evidence" value="ECO:0007669"/>
    <property type="project" value="TreeGrafter"/>
</dbReference>
<dbReference type="EMBL" id="JAJEQF010000002">
    <property type="protein sequence ID" value="MCC2166400.1"/>
    <property type="molecule type" value="Genomic_DNA"/>
</dbReference>
<dbReference type="RefSeq" id="WP_118496066.1">
    <property type="nucleotide sequence ID" value="NZ_JAJEQF010000002.1"/>
</dbReference>
<keyword evidence="3" id="KW-1185">Reference proteome</keyword>
<gene>
    <name evidence="2" type="ORF">LKD45_01590</name>
</gene>
<evidence type="ECO:0000313" key="2">
    <source>
        <dbReference type="EMBL" id="MCC2166400.1"/>
    </source>
</evidence>
<comment type="caution">
    <text evidence="2">The sequence shown here is derived from an EMBL/GenBank/DDBJ whole genome shotgun (WGS) entry which is preliminary data.</text>
</comment>
<dbReference type="InterPro" id="IPR029044">
    <property type="entry name" value="Nucleotide-diphossugar_trans"/>
</dbReference>
<dbReference type="GO" id="GO:0016020">
    <property type="term" value="C:membrane"/>
    <property type="evidence" value="ECO:0007669"/>
    <property type="project" value="GOC"/>
</dbReference>
<dbReference type="AlphaFoldDB" id="A0AAE3AVR4"/>
<protein>
    <submittedName>
        <fullName evidence="2">Glycosyl transferase</fullName>
    </submittedName>
</protein>
<dbReference type="SUPFAM" id="SSF53448">
    <property type="entry name" value="Nucleotide-diphospho-sugar transferases"/>
    <property type="match status" value="1"/>
</dbReference>
<dbReference type="InterPro" id="IPR051706">
    <property type="entry name" value="Glycosyltransferase_domain"/>
</dbReference>
<evidence type="ECO:0000313" key="3">
    <source>
        <dbReference type="Proteomes" id="UP001199355"/>
    </source>
</evidence>
<name>A0AAE3AVR4_9FIRM</name>
<reference evidence="2 3" key="1">
    <citation type="submission" date="2021-10" db="EMBL/GenBank/DDBJ databases">
        <title>Anaerobic single-cell dispensing facilitates the cultivation of human gut bacteria.</title>
        <authorList>
            <person name="Afrizal A."/>
        </authorList>
    </citation>
    <scope>NUCLEOTIDE SEQUENCE [LARGE SCALE GENOMIC DNA]</scope>
    <source>
        <strain evidence="2 3">CLA-AA-H244</strain>
    </source>
</reference>
<accession>A0AAE3AVR4</accession>
<dbReference type="Proteomes" id="UP001199355">
    <property type="component" value="Unassembled WGS sequence"/>
</dbReference>
<proteinExistence type="predicted"/>
<dbReference type="PANTHER" id="PTHR32385">
    <property type="entry name" value="MANNOSYL PHOSPHORYLINOSITOL CERAMIDE SYNTHASE"/>
    <property type="match status" value="1"/>
</dbReference>